<dbReference type="Pfam" id="PF06749">
    <property type="entry name" value="DUF1218"/>
    <property type="match status" value="1"/>
</dbReference>
<evidence type="ECO:0000256" key="1">
    <source>
        <dbReference type="ARBA" id="ARBA00004127"/>
    </source>
</evidence>
<evidence type="ECO:0008006" key="11">
    <source>
        <dbReference type="Google" id="ProtNLM"/>
    </source>
</evidence>
<dbReference type="EMBL" id="JBBNAF010000004">
    <property type="protein sequence ID" value="KAK9150061.1"/>
    <property type="molecule type" value="Genomic_DNA"/>
</dbReference>
<evidence type="ECO:0000256" key="5">
    <source>
        <dbReference type="ARBA" id="ARBA00023136"/>
    </source>
</evidence>
<accession>A0AAP0KCF2</accession>
<evidence type="ECO:0000256" key="6">
    <source>
        <dbReference type="ARBA" id="ARBA00029467"/>
    </source>
</evidence>
<comment type="caution">
    <text evidence="9">The sequence shown here is derived from an EMBL/GenBank/DDBJ whole genome shotgun (WGS) entry which is preliminary data.</text>
</comment>
<comment type="similarity">
    <text evidence="6">Belongs to the DESIGUAL family.</text>
</comment>
<gene>
    <name evidence="9" type="ORF">Syun_008370</name>
</gene>
<sequence>MASTQLLVIVLILDLVAFALAVTAEQRRNKGVVNKSATQNYCVYESDMATGLGVGALVILLASQALIMVASRCFCCGKPLTPGRSRVWAIILFITCWFTFIVAEACLLAGSVRNAYHTKYRTAISDNPPSCETLRKGIFGAGAAFIFFTGITTELYYISYSNARNSYPPSRETGVGMNTYR</sequence>
<evidence type="ECO:0000256" key="4">
    <source>
        <dbReference type="ARBA" id="ARBA00022989"/>
    </source>
</evidence>
<keyword evidence="10" id="KW-1185">Reference proteome</keyword>
<dbReference type="InterPro" id="IPR009606">
    <property type="entry name" value="DEAL/Modifying_wall_lignin1/2"/>
</dbReference>
<evidence type="ECO:0000256" key="2">
    <source>
        <dbReference type="ARBA" id="ARBA00022692"/>
    </source>
</evidence>
<organism evidence="9 10">
    <name type="scientific">Stephania yunnanensis</name>
    <dbReference type="NCBI Taxonomy" id="152371"/>
    <lineage>
        <taxon>Eukaryota</taxon>
        <taxon>Viridiplantae</taxon>
        <taxon>Streptophyta</taxon>
        <taxon>Embryophyta</taxon>
        <taxon>Tracheophyta</taxon>
        <taxon>Spermatophyta</taxon>
        <taxon>Magnoliopsida</taxon>
        <taxon>Ranunculales</taxon>
        <taxon>Menispermaceae</taxon>
        <taxon>Menispermoideae</taxon>
        <taxon>Cissampelideae</taxon>
        <taxon>Stephania</taxon>
    </lineage>
</organism>
<feature type="signal peptide" evidence="8">
    <location>
        <begin position="1"/>
        <end position="21"/>
    </location>
</feature>
<feature type="transmembrane region" description="Helical" evidence="7">
    <location>
        <begin position="138"/>
        <end position="158"/>
    </location>
</feature>
<dbReference type="AlphaFoldDB" id="A0AAP0KCF2"/>
<feature type="transmembrane region" description="Helical" evidence="7">
    <location>
        <begin position="87"/>
        <end position="110"/>
    </location>
</feature>
<evidence type="ECO:0000313" key="9">
    <source>
        <dbReference type="EMBL" id="KAK9150061.1"/>
    </source>
</evidence>
<reference evidence="9 10" key="1">
    <citation type="submission" date="2024-01" db="EMBL/GenBank/DDBJ databases">
        <title>Genome assemblies of Stephania.</title>
        <authorList>
            <person name="Yang L."/>
        </authorList>
    </citation>
    <scope>NUCLEOTIDE SEQUENCE [LARGE SCALE GENOMIC DNA]</scope>
    <source>
        <strain evidence="9">YNDBR</strain>
        <tissue evidence="9">Leaf</tissue>
    </source>
</reference>
<feature type="transmembrane region" description="Helical" evidence="7">
    <location>
        <begin position="54"/>
        <end position="75"/>
    </location>
</feature>
<keyword evidence="4 7" id="KW-1133">Transmembrane helix</keyword>
<keyword evidence="3 8" id="KW-0732">Signal</keyword>
<evidence type="ECO:0000256" key="8">
    <source>
        <dbReference type="SAM" id="SignalP"/>
    </source>
</evidence>
<keyword evidence="5 7" id="KW-0472">Membrane</keyword>
<proteinExistence type="inferred from homology"/>
<dbReference type="PANTHER" id="PTHR31769">
    <property type="entry name" value="OS07G0462200 PROTEIN-RELATED"/>
    <property type="match status" value="1"/>
</dbReference>
<keyword evidence="2 7" id="KW-0812">Transmembrane</keyword>
<comment type="subcellular location">
    <subcellularLocation>
        <location evidence="1">Endomembrane system</location>
        <topology evidence="1">Multi-pass membrane protein</topology>
    </subcellularLocation>
</comment>
<dbReference type="InterPro" id="IPR052222">
    <property type="entry name" value="DESIGUAL"/>
</dbReference>
<dbReference type="Proteomes" id="UP001420932">
    <property type="component" value="Unassembled WGS sequence"/>
</dbReference>
<dbReference type="GO" id="GO:0012505">
    <property type="term" value="C:endomembrane system"/>
    <property type="evidence" value="ECO:0007669"/>
    <property type="project" value="UniProtKB-SubCell"/>
</dbReference>
<evidence type="ECO:0000256" key="3">
    <source>
        <dbReference type="ARBA" id="ARBA00022729"/>
    </source>
</evidence>
<feature type="chain" id="PRO_5042841467" description="Fiber protein Fb34" evidence="8">
    <location>
        <begin position="22"/>
        <end position="181"/>
    </location>
</feature>
<evidence type="ECO:0000256" key="7">
    <source>
        <dbReference type="SAM" id="Phobius"/>
    </source>
</evidence>
<evidence type="ECO:0000313" key="10">
    <source>
        <dbReference type="Proteomes" id="UP001420932"/>
    </source>
</evidence>
<name>A0AAP0KCF2_9MAGN</name>
<protein>
    <recommendedName>
        <fullName evidence="11">Fiber protein Fb34</fullName>
    </recommendedName>
</protein>